<dbReference type="PANTHER" id="PTHR12741:SF48">
    <property type="entry name" value="1,3-BETA-GLUCAN SYNTHASE COMPONENT FKS1-RELATED"/>
    <property type="match status" value="1"/>
</dbReference>
<dbReference type="AlphaFoldDB" id="A0A699YKL6"/>
<reference evidence="1 2" key="1">
    <citation type="submission" date="2020-02" db="EMBL/GenBank/DDBJ databases">
        <title>Draft genome sequence of Haematococcus lacustris strain NIES-144.</title>
        <authorList>
            <person name="Morimoto D."/>
            <person name="Nakagawa S."/>
            <person name="Yoshida T."/>
            <person name="Sawayama S."/>
        </authorList>
    </citation>
    <scope>NUCLEOTIDE SEQUENCE [LARGE SCALE GENOMIC DNA]</scope>
    <source>
        <strain evidence="1 2">NIES-144</strain>
    </source>
</reference>
<accession>A0A699YKL6</accession>
<gene>
    <name evidence="1" type="ORF">HaLaN_05284</name>
</gene>
<organism evidence="1 2">
    <name type="scientific">Haematococcus lacustris</name>
    <name type="common">Green alga</name>
    <name type="synonym">Haematococcus pluvialis</name>
    <dbReference type="NCBI Taxonomy" id="44745"/>
    <lineage>
        <taxon>Eukaryota</taxon>
        <taxon>Viridiplantae</taxon>
        <taxon>Chlorophyta</taxon>
        <taxon>core chlorophytes</taxon>
        <taxon>Chlorophyceae</taxon>
        <taxon>CS clade</taxon>
        <taxon>Chlamydomonadales</taxon>
        <taxon>Haematococcaceae</taxon>
        <taxon>Haematococcus</taxon>
    </lineage>
</organism>
<proteinExistence type="predicted"/>
<comment type="caution">
    <text evidence="1">The sequence shown here is derived from an EMBL/GenBank/DDBJ whole genome shotgun (WGS) entry which is preliminary data.</text>
</comment>
<dbReference type="PANTHER" id="PTHR12741">
    <property type="entry name" value="LYST-INTERACTING PROTEIN LIP5 DOPAMINE RESPONSIVE PROTEIN DRG-1"/>
    <property type="match status" value="1"/>
</dbReference>
<keyword evidence="2" id="KW-1185">Reference proteome</keyword>
<evidence type="ECO:0000313" key="1">
    <source>
        <dbReference type="EMBL" id="GFH10041.1"/>
    </source>
</evidence>
<dbReference type="Proteomes" id="UP000485058">
    <property type="component" value="Unassembled WGS sequence"/>
</dbReference>
<evidence type="ECO:0000313" key="2">
    <source>
        <dbReference type="Proteomes" id="UP000485058"/>
    </source>
</evidence>
<name>A0A699YKL6_HAELA</name>
<dbReference type="GO" id="GO:0005886">
    <property type="term" value="C:plasma membrane"/>
    <property type="evidence" value="ECO:0007669"/>
    <property type="project" value="TreeGrafter"/>
</dbReference>
<dbReference type="GO" id="GO:0046527">
    <property type="term" value="F:glucosyltransferase activity"/>
    <property type="evidence" value="ECO:0007669"/>
    <property type="project" value="TreeGrafter"/>
</dbReference>
<sequence>MLQGQDDEHVAMWDAFASAWDEIVADLREGDLVSDREADNLRFTRLCYDQGLEASGVRPILMPAFFFAGQMQRVVDTGLVDTAQGLVLGEARRLLVWLGAHLGLLGTPAVTAMLGCSLLPEVQDAAHQQSRERMLRACVRLLGAVAEVGMTARTPADLRRRQSLHAEAVLALCEVLSCLEVECQAVRLVAGGSNTRRGPGSRRNKWGFGAAEVTAAESLLAVAQAMRSQLEVDPTPISACLRALHDQEDDLGHHGPISQGSGISGTSSNMSGLCDATMVQKAVSVLLKMLTLTPAAARPQSTEAQRLLTFFMSSLANKQLAKPVALDEMLSWTVLTPCYEEDVLYPLSMSHAASQTGCLDPSAPTAGGPGPHALAGARPTAAGMSDLLTESEDQVSLMAFLRSVFPDDWEHFKERLGSRLGVNLQAVSEEAFAPAGPLADLALELQLWASFRGQLLYDAWIDDLVSSKFSYVVSSQVYGRNRNARELRNRWLAEGVDVLLEVYDKLKVAFLDFAPFALGGPNGAVTPAGTACGGALAQYSVLIQGRRGPPAAWESAEFVCAQRVEELYRVRLPHNRSSMV</sequence>
<protein>
    <submittedName>
        <fullName evidence="1">1,3-beta-glucan synthase component FKS1</fullName>
    </submittedName>
</protein>
<dbReference type="EMBL" id="BLLF01000282">
    <property type="protein sequence ID" value="GFH10041.1"/>
    <property type="molecule type" value="Genomic_DNA"/>
</dbReference>